<protein>
    <submittedName>
        <fullName evidence="2">Uncharacterized protein</fullName>
    </submittedName>
</protein>
<dbReference type="Gene3D" id="3.90.245.10">
    <property type="entry name" value="Ribonucleoside hydrolase-like"/>
    <property type="match status" value="1"/>
</dbReference>
<name>A0A9W6Z5B9_9STRA</name>
<proteinExistence type="predicted"/>
<feature type="signal peptide" evidence="1">
    <location>
        <begin position="1"/>
        <end position="18"/>
    </location>
</feature>
<dbReference type="PANTHER" id="PTHR43264">
    <property type="match status" value="1"/>
</dbReference>
<evidence type="ECO:0000313" key="2">
    <source>
        <dbReference type="EMBL" id="GMH48447.1"/>
    </source>
</evidence>
<keyword evidence="1" id="KW-0732">Signal</keyword>
<keyword evidence="3" id="KW-1185">Reference proteome</keyword>
<dbReference type="EMBL" id="BRXZ01000604">
    <property type="protein sequence ID" value="GMH48447.1"/>
    <property type="molecule type" value="Genomic_DNA"/>
</dbReference>
<dbReference type="PANTHER" id="PTHR43264:SF1">
    <property type="entry name" value="INOSINE_URIDINE-PREFERRING NUCLEOSIDE HYDROLASE DOMAIN-CONTAINING PROTEIN"/>
    <property type="match status" value="1"/>
</dbReference>
<reference evidence="2" key="1">
    <citation type="submission" date="2022-07" db="EMBL/GenBank/DDBJ databases">
        <title>Genome analysis of Parmales, a sister group of diatoms, reveals the evolutionary specialization of diatoms from phago-mixotrophs to photoautotrophs.</title>
        <authorList>
            <person name="Ban H."/>
            <person name="Sato S."/>
            <person name="Yoshikawa S."/>
            <person name="Kazumasa Y."/>
            <person name="Nakamura Y."/>
            <person name="Ichinomiya M."/>
            <person name="Saitoh K."/>
            <person name="Sato N."/>
            <person name="Blanc-Mathieu R."/>
            <person name="Endo H."/>
            <person name="Kuwata A."/>
            <person name="Ogata H."/>
        </authorList>
    </citation>
    <scope>NUCLEOTIDE SEQUENCE</scope>
</reference>
<organism evidence="2 3">
    <name type="scientific">Triparma retinervis</name>
    <dbReference type="NCBI Taxonomy" id="2557542"/>
    <lineage>
        <taxon>Eukaryota</taxon>
        <taxon>Sar</taxon>
        <taxon>Stramenopiles</taxon>
        <taxon>Ochrophyta</taxon>
        <taxon>Bolidophyceae</taxon>
        <taxon>Parmales</taxon>
        <taxon>Triparmaceae</taxon>
        <taxon>Triparma</taxon>
    </lineage>
</organism>
<accession>A0A9W6Z5B9</accession>
<dbReference type="GO" id="GO:0016799">
    <property type="term" value="F:hydrolase activity, hydrolyzing N-glycosyl compounds"/>
    <property type="evidence" value="ECO:0007669"/>
    <property type="project" value="InterPro"/>
</dbReference>
<evidence type="ECO:0000256" key="1">
    <source>
        <dbReference type="SAM" id="SignalP"/>
    </source>
</evidence>
<dbReference type="Proteomes" id="UP001165082">
    <property type="component" value="Unassembled WGS sequence"/>
</dbReference>
<dbReference type="SUPFAM" id="SSF53590">
    <property type="entry name" value="Nucleoside hydrolase"/>
    <property type="match status" value="1"/>
</dbReference>
<comment type="caution">
    <text evidence="2">The sequence shown here is derived from an EMBL/GenBank/DDBJ whole genome shotgun (WGS) entry which is preliminary data.</text>
</comment>
<dbReference type="InterPro" id="IPR036452">
    <property type="entry name" value="Ribo_hydro-like"/>
</dbReference>
<evidence type="ECO:0000313" key="3">
    <source>
        <dbReference type="Proteomes" id="UP001165082"/>
    </source>
</evidence>
<gene>
    <name evidence="2" type="ORF">TrRE_jg9661</name>
</gene>
<sequence length="817" mass="88272">MWWLWVLLIPTVAPFAPGSNGRTVMRLYDSQSSQLTTKNSFLQDAFLQLSESEKYEVTLTGLCNKILDAGAKASRKGGQDEMVEAVEDEVAYSTKSPSSQLDDAVALLQEMNRRNIAPSARSVCTMVDAAAFLSSSEAMEKTMREVKKSKKRAGGYGSMLVPAKVQGTENVVLPRDERGAEVSWTVSYLLILSLCFGRNALGGFDPDYSSFLSDFVIWGSITTLVVDNVYGIAKKASEILPNLPELPSVPDDAIVGKGRTTGKIVKGLTRLLSTDTQRECRTEAACLVVGYNLGLPCFSFRANALEAAALVYEGDEKMGWKGEAGIVRIMVWLWAGVVKEQMKHEMLLASDPRQVEGLLTRLKKLGVEMESEERGQELAKYSYLKARDIVENNAVEIEEIAERLLGGKATVGDCVAYLEGLARVQLLIDTDLGFDVDDAGALAVAHHLCSLGNCDIIGETHNTGFVKGIGGVDVIATFYNQTSREIGAYTGPWGGSSDAQNAQDSYTSMLEQAYPSDVKTFDDVQSGVDAYRKALGAAEDKSVTVASIGELTNLRDVVTAIPDLFSSKVKDIIYMDGGYNFGCGDSAGSEWSPWLGSTVDCDGAAQVVVDAITAMGDIKQVFSLNGGDVFTGSRFNDGCGSGPVKDAYQKYTSNGSRPSWDLIAVYMAILGYDSLYSSMNKVSVDVDYFGSETYIPTSDESNQWQVWIDGSRKGDVTKILDDILCAAPCRGNDCGDYELKSATNCWANHGAEDLDGSDGGAGEMGLSECLDLCSEDSRCTGVVTMHSGGGNVNCYRKSNIDLGSCDFWVETDTWVQK</sequence>
<dbReference type="OrthoDB" id="187522at2759"/>
<feature type="chain" id="PRO_5040743207" evidence="1">
    <location>
        <begin position="19"/>
        <end position="817"/>
    </location>
</feature>
<dbReference type="AlphaFoldDB" id="A0A9W6Z5B9"/>